<feature type="region of interest" description="Disordered" evidence="2">
    <location>
        <begin position="298"/>
        <end position="318"/>
    </location>
</feature>
<dbReference type="Gene3D" id="1.10.238.10">
    <property type="entry name" value="EF-hand"/>
    <property type="match status" value="1"/>
</dbReference>
<comment type="caution">
    <text evidence="5">The sequence shown here is derived from an EMBL/GenBank/DDBJ whole genome shotgun (WGS) entry which is preliminary data.</text>
</comment>
<keyword evidence="3" id="KW-0812">Transmembrane</keyword>
<dbReference type="InterPro" id="IPR011992">
    <property type="entry name" value="EF-hand-dom_pair"/>
</dbReference>
<feature type="region of interest" description="Disordered" evidence="2">
    <location>
        <begin position="145"/>
        <end position="171"/>
    </location>
</feature>
<gene>
    <name evidence="5" type="ORF">CCMP2556_LOCUS34222</name>
</gene>
<feature type="transmembrane region" description="Helical" evidence="3">
    <location>
        <begin position="353"/>
        <end position="373"/>
    </location>
</feature>
<evidence type="ECO:0000259" key="4">
    <source>
        <dbReference type="PROSITE" id="PS50222"/>
    </source>
</evidence>
<evidence type="ECO:0000256" key="3">
    <source>
        <dbReference type="SAM" id="Phobius"/>
    </source>
</evidence>
<evidence type="ECO:0000313" key="5">
    <source>
        <dbReference type="EMBL" id="CAK9069581.1"/>
    </source>
</evidence>
<feature type="region of interest" description="Disordered" evidence="2">
    <location>
        <begin position="92"/>
        <end position="125"/>
    </location>
</feature>
<dbReference type="InterPro" id="IPR018247">
    <property type="entry name" value="EF_Hand_1_Ca_BS"/>
</dbReference>
<keyword evidence="3" id="KW-0472">Membrane</keyword>
<keyword evidence="3" id="KW-1133">Transmembrane helix</keyword>
<organism evidence="5 6">
    <name type="scientific">Durusdinium trenchii</name>
    <dbReference type="NCBI Taxonomy" id="1381693"/>
    <lineage>
        <taxon>Eukaryota</taxon>
        <taxon>Sar</taxon>
        <taxon>Alveolata</taxon>
        <taxon>Dinophyceae</taxon>
        <taxon>Suessiales</taxon>
        <taxon>Symbiodiniaceae</taxon>
        <taxon>Durusdinium</taxon>
    </lineage>
</organism>
<reference evidence="5 6" key="1">
    <citation type="submission" date="2024-02" db="EMBL/GenBank/DDBJ databases">
        <authorList>
            <person name="Chen Y."/>
            <person name="Shah S."/>
            <person name="Dougan E. K."/>
            <person name="Thang M."/>
            <person name="Chan C."/>
        </authorList>
    </citation>
    <scope>NUCLEOTIDE SEQUENCE [LARGE SCALE GENOMIC DNA]</scope>
</reference>
<keyword evidence="1" id="KW-0106">Calcium</keyword>
<feature type="compositionally biased region" description="Basic and acidic residues" evidence="2">
    <location>
        <begin position="109"/>
        <end position="125"/>
    </location>
</feature>
<protein>
    <recommendedName>
        <fullName evidence="4">EF-hand domain-containing protein</fullName>
    </recommendedName>
</protein>
<name>A0ABP0P0M5_9DINO</name>
<feature type="compositionally biased region" description="Low complexity" evidence="2">
    <location>
        <begin position="156"/>
        <end position="167"/>
    </location>
</feature>
<dbReference type="InterPro" id="IPR002048">
    <property type="entry name" value="EF_hand_dom"/>
</dbReference>
<sequence length="408" mass="45825">MAAPAPETMYDPEVVAELRRQFQAADTDNSGEIDAQEACAVFARSCGDGASEEEVQKTAERLRHQLDTDRSGTISFNEYCFRFGRGYQIEHNRRRRNGGGAATVDPAAESEKLKKEREELEKEREAIRQERERLMLEREREALRQEREQLERERQASGAGTASSSGAHHAEGARAQVLAVGSWVRIQGLQSAPELNGREAKIVSFDQALMRYVVELREGGLKKIKESNLAAVAADASTWFQRCTSMAERAGRSLKHGCAKAQVWLAESGYEWWQILLGVAVVVLVVVSWMQASSRYRSKAPGASAGGAGRSRPTRSSYRDDYDDYSYREDYSSSYWDDGGGGWSFDFGGMQKYLLLGGLAFLCWKGIIPVHRMDWFQLYMLWNMIQSTGILGGGGGHYGYGRRRRMFF</sequence>
<dbReference type="Pfam" id="PF13499">
    <property type="entry name" value="EF-hand_7"/>
    <property type="match status" value="1"/>
</dbReference>
<feature type="transmembrane region" description="Helical" evidence="3">
    <location>
        <begin position="272"/>
        <end position="290"/>
    </location>
</feature>
<dbReference type="SMART" id="SM00054">
    <property type="entry name" value="EFh"/>
    <property type="match status" value="2"/>
</dbReference>
<accession>A0ABP0P0M5</accession>
<feature type="compositionally biased region" description="Basic and acidic residues" evidence="2">
    <location>
        <begin position="145"/>
        <end position="155"/>
    </location>
</feature>
<evidence type="ECO:0000256" key="1">
    <source>
        <dbReference type="ARBA" id="ARBA00022837"/>
    </source>
</evidence>
<evidence type="ECO:0000256" key="2">
    <source>
        <dbReference type="SAM" id="MobiDB-lite"/>
    </source>
</evidence>
<dbReference type="Proteomes" id="UP001642484">
    <property type="component" value="Unassembled WGS sequence"/>
</dbReference>
<feature type="transmembrane region" description="Helical" evidence="3">
    <location>
        <begin position="379"/>
        <end position="400"/>
    </location>
</feature>
<keyword evidence="6" id="KW-1185">Reference proteome</keyword>
<feature type="domain" description="EF-hand" evidence="4">
    <location>
        <begin position="13"/>
        <end position="48"/>
    </location>
</feature>
<proteinExistence type="predicted"/>
<evidence type="ECO:0000313" key="6">
    <source>
        <dbReference type="Proteomes" id="UP001642484"/>
    </source>
</evidence>
<dbReference type="PROSITE" id="PS50222">
    <property type="entry name" value="EF_HAND_2"/>
    <property type="match status" value="1"/>
</dbReference>
<dbReference type="EMBL" id="CAXAMN010022461">
    <property type="protein sequence ID" value="CAK9069581.1"/>
    <property type="molecule type" value="Genomic_DNA"/>
</dbReference>
<dbReference type="CDD" id="cd00051">
    <property type="entry name" value="EFh"/>
    <property type="match status" value="1"/>
</dbReference>
<dbReference type="SUPFAM" id="SSF47473">
    <property type="entry name" value="EF-hand"/>
    <property type="match status" value="1"/>
</dbReference>
<dbReference type="PROSITE" id="PS00018">
    <property type="entry name" value="EF_HAND_1"/>
    <property type="match status" value="1"/>
</dbReference>